<comment type="caution">
    <text evidence="1">The sequence shown here is derived from an EMBL/GenBank/DDBJ whole genome shotgun (WGS) entry which is preliminary data.</text>
</comment>
<reference evidence="1" key="2">
    <citation type="journal article" date="2020" name="Nat. Commun.">
        <title>Large-scale genome sequencing of mycorrhizal fungi provides insights into the early evolution of symbiotic traits.</title>
        <authorList>
            <person name="Miyauchi S."/>
            <person name="Kiss E."/>
            <person name="Kuo A."/>
            <person name="Drula E."/>
            <person name="Kohler A."/>
            <person name="Sanchez-Garcia M."/>
            <person name="Morin E."/>
            <person name="Andreopoulos B."/>
            <person name="Barry K.W."/>
            <person name="Bonito G."/>
            <person name="Buee M."/>
            <person name="Carver A."/>
            <person name="Chen C."/>
            <person name="Cichocki N."/>
            <person name="Clum A."/>
            <person name="Culley D."/>
            <person name="Crous P.W."/>
            <person name="Fauchery L."/>
            <person name="Girlanda M."/>
            <person name="Hayes R.D."/>
            <person name="Keri Z."/>
            <person name="LaButti K."/>
            <person name="Lipzen A."/>
            <person name="Lombard V."/>
            <person name="Magnuson J."/>
            <person name="Maillard F."/>
            <person name="Murat C."/>
            <person name="Nolan M."/>
            <person name="Ohm R.A."/>
            <person name="Pangilinan J."/>
            <person name="Pereira M.F."/>
            <person name="Perotto S."/>
            <person name="Peter M."/>
            <person name="Pfister S."/>
            <person name="Riley R."/>
            <person name="Sitrit Y."/>
            <person name="Stielow J.B."/>
            <person name="Szollosi G."/>
            <person name="Zifcakova L."/>
            <person name="Stursova M."/>
            <person name="Spatafora J.W."/>
            <person name="Tedersoo L."/>
            <person name="Vaario L.M."/>
            <person name="Yamada A."/>
            <person name="Yan M."/>
            <person name="Wang P."/>
            <person name="Xu J."/>
            <person name="Bruns T."/>
            <person name="Baldrian P."/>
            <person name="Vilgalys R."/>
            <person name="Dunand C."/>
            <person name="Henrissat B."/>
            <person name="Grigoriev I.V."/>
            <person name="Hibbett D."/>
            <person name="Nagy L.G."/>
            <person name="Martin F.M."/>
        </authorList>
    </citation>
    <scope>NUCLEOTIDE SEQUENCE</scope>
    <source>
        <strain evidence="1">BED1</strain>
    </source>
</reference>
<proteinExistence type="predicted"/>
<sequence length="122" mass="13015">MSTLVSGFTVIPVAYAHSTHILYARAHLSKSLDVIHPEKRALFLVNTPALNVSFSVHSYVRRLFRGCGCSINAAAVVTLNLCCLPVVERPLSRGLSVPRATTSEVAPSLLLAGSDGRLSNSV</sequence>
<reference evidence="1" key="1">
    <citation type="submission" date="2019-10" db="EMBL/GenBank/DDBJ databases">
        <authorList>
            <consortium name="DOE Joint Genome Institute"/>
            <person name="Kuo A."/>
            <person name="Miyauchi S."/>
            <person name="Kiss E."/>
            <person name="Drula E."/>
            <person name="Kohler A."/>
            <person name="Sanchez-Garcia M."/>
            <person name="Andreopoulos B."/>
            <person name="Barry K.W."/>
            <person name="Bonito G."/>
            <person name="Buee M."/>
            <person name="Carver A."/>
            <person name="Chen C."/>
            <person name="Cichocki N."/>
            <person name="Clum A."/>
            <person name="Culley D."/>
            <person name="Crous P.W."/>
            <person name="Fauchery L."/>
            <person name="Girlanda M."/>
            <person name="Hayes R."/>
            <person name="Keri Z."/>
            <person name="LaButti K."/>
            <person name="Lipzen A."/>
            <person name="Lombard V."/>
            <person name="Magnuson J."/>
            <person name="Maillard F."/>
            <person name="Morin E."/>
            <person name="Murat C."/>
            <person name="Nolan M."/>
            <person name="Ohm R."/>
            <person name="Pangilinan J."/>
            <person name="Pereira M."/>
            <person name="Perotto S."/>
            <person name="Peter M."/>
            <person name="Riley R."/>
            <person name="Sitrit Y."/>
            <person name="Stielow B."/>
            <person name="Szollosi G."/>
            <person name="Zifcakova L."/>
            <person name="Stursova M."/>
            <person name="Spatafora J.W."/>
            <person name="Tedersoo L."/>
            <person name="Vaario L.-M."/>
            <person name="Yamada A."/>
            <person name="Yan M."/>
            <person name="Wang P."/>
            <person name="Xu J."/>
            <person name="Bruns T."/>
            <person name="Baldrian P."/>
            <person name="Vilgalys R."/>
            <person name="Henrissat B."/>
            <person name="Grigoriev I.V."/>
            <person name="Hibbett D."/>
            <person name="Nagy L.G."/>
            <person name="Martin F.M."/>
        </authorList>
    </citation>
    <scope>NUCLEOTIDE SEQUENCE</scope>
    <source>
        <strain evidence="1">BED1</strain>
    </source>
</reference>
<organism evidence="1 2">
    <name type="scientific">Boletus edulis BED1</name>
    <dbReference type="NCBI Taxonomy" id="1328754"/>
    <lineage>
        <taxon>Eukaryota</taxon>
        <taxon>Fungi</taxon>
        <taxon>Dikarya</taxon>
        <taxon>Basidiomycota</taxon>
        <taxon>Agaricomycotina</taxon>
        <taxon>Agaricomycetes</taxon>
        <taxon>Agaricomycetidae</taxon>
        <taxon>Boletales</taxon>
        <taxon>Boletineae</taxon>
        <taxon>Boletaceae</taxon>
        <taxon>Boletoideae</taxon>
        <taxon>Boletus</taxon>
    </lineage>
</organism>
<dbReference type="EMBL" id="WHUW01000090">
    <property type="protein sequence ID" value="KAF8426111.1"/>
    <property type="molecule type" value="Genomic_DNA"/>
</dbReference>
<accession>A0AAD4BFZ0</accession>
<name>A0AAD4BFZ0_BOLED</name>
<keyword evidence="2" id="KW-1185">Reference proteome</keyword>
<dbReference type="AlphaFoldDB" id="A0AAD4BFZ0"/>
<evidence type="ECO:0000313" key="1">
    <source>
        <dbReference type="EMBL" id="KAF8426111.1"/>
    </source>
</evidence>
<protein>
    <submittedName>
        <fullName evidence="1">Uncharacterized protein</fullName>
    </submittedName>
</protein>
<gene>
    <name evidence="1" type="ORF">L210DRAFT_346320</name>
</gene>
<evidence type="ECO:0000313" key="2">
    <source>
        <dbReference type="Proteomes" id="UP001194468"/>
    </source>
</evidence>
<dbReference type="Proteomes" id="UP001194468">
    <property type="component" value="Unassembled WGS sequence"/>
</dbReference>